<keyword evidence="3" id="KW-1185">Reference proteome</keyword>
<evidence type="ECO:0000256" key="1">
    <source>
        <dbReference type="SAM" id="MobiDB-lite"/>
    </source>
</evidence>
<feature type="compositionally biased region" description="Acidic residues" evidence="1">
    <location>
        <begin position="207"/>
        <end position="216"/>
    </location>
</feature>
<evidence type="ECO:0000313" key="3">
    <source>
        <dbReference type="Proteomes" id="UP000297280"/>
    </source>
</evidence>
<comment type="caution">
    <text evidence="2">The sequence shown here is derived from an EMBL/GenBank/DDBJ whole genome shotgun (WGS) entry which is preliminary data.</text>
</comment>
<dbReference type="Proteomes" id="UP000297280">
    <property type="component" value="Unassembled WGS sequence"/>
</dbReference>
<name>A0A4Z1KK31_9HELO</name>
<dbReference type="AlphaFoldDB" id="A0A4Z1KK31"/>
<dbReference type="EMBL" id="PQXO01000303">
    <property type="protein sequence ID" value="TGO86437.1"/>
    <property type="molecule type" value="Genomic_DNA"/>
</dbReference>
<feature type="compositionally biased region" description="Low complexity" evidence="1">
    <location>
        <begin position="392"/>
        <end position="407"/>
    </location>
</feature>
<accession>A0A4Z1KK31</accession>
<gene>
    <name evidence="2" type="ORF">BPOR_0304g00110</name>
</gene>
<feature type="region of interest" description="Disordered" evidence="1">
    <location>
        <begin position="468"/>
        <end position="645"/>
    </location>
</feature>
<dbReference type="OrthoDB" id="3437607at2759"/>
<feature type="compositionally biased region" description="Polar residues" evidence="1">
    <location>
        <begin position="90"/>
        <end position="113"/>
    </location>
</feature>
<protein>
    <submittedName>
        <fullName evidence="2">Uncharacterized protein</fullName>
    </submittedName>
</protein>
<feature type="compositionally biased region" description="Pro residues" evidence="1">
    <location>
        <begin position="570"/>
        <end position="579"/>
    </location>
</feature>
<feature type="region of interest" description="Disordered" evidence="1">
    <location>
        <begin position="197"/>
        <end position="264"/>
    </location>
</feature>
<feature type="compositionally biased region" description="Basic and acidic residues" evidence="1">
    <location>
        <begin position="408"/>
        <end position="427"/>
    </location>
</feature>
<feature type="compositionally biased region" description="Polar residues" evidence="1">
    <location>
        <begin position="333"/>
        <end position="352"/>
    </location>
</feature>
<feature type="compositionally biased region" description="Polar residues" evidence="1">
    <location>
        <begin position="148"/>
        <end position="160"/>
    </location>
</feature>
<reference evidence="2 3" key="1">
    <citation type="submission" date="2017-12" db="EMBL/GenBank/DDBJ databases">
        <title>Comparative genomics of Botrytis spp.</title>
        <authorList>
            <person name="Valero-Jimenez C.A."/>
            <person name="Tapia P."/>
            <person name="Veloso J."/>
            <person name="Silva-Moreno E."/>
            <person name="Staats M."/>
            <person name="Valdes J.H."/>
            <person name="Van Kan J.A.L."/>
        </authorList>
    </citation>
    <scope>NUCLEOTIDE SEQUENCE [LARGE SCALE GENOMIC DNA]</scope>
    <source>
        <strain evidence="2 3">MUCL3349</strain>
    </source>
</reference>
<proteinExistence type="predicted"/>
<evidence type="ECO:0000313" key="2">
    <source>
        <dbReference type="EMBL" id="TGO86437.1"/>
    </source>
</evidence>
<sequence length="745" mass="82698">MNKWLLVKIAQHVNLSPFSIPCSVTKIVMIRLPPSLITIGLGDIKDYDRRTKRRAKLQLNPQAAPFKHQIILPIRSISHRSRIYGPSADTIASTDGSHLTNQTNQGPVQSHNTPRLASPLPLECVIQMPAHAPSHAQDSDVSEWENPSPRSSDGTITNHQFVDGSSFEAELPEMYNVRKSETFEEWLDARRGKVFEMPETQSSQESVELEAGDESFENSGVRRLSSPSKDNFDYGGFVESPSQQESDQSRGSSPFEPEDASTTPHIQAPAAQRLQARTRLPRSPLFLAQNASSSPERHTTASLTPRVVSRIASHNTPGFLFAQPARRPGPSPHVQSTRQPRTLRHQTNSFSFDDSERSSVAYEQERALSSSTTDSRPRPSESLNLRQELRGSSLQSSRIPSFSSSVRSQEHPPSDREVLIQSQEFERKTNTYEPTGDEEMDPHSLVSIAEQSIISTAISVRRSRELHLPPPFSTVSRSDSRAASSPSSPSDAYQSKTSPTSIVRSSSGGPSGSPSRKISVSSSVISQLIREHDERQASSPPSVGRRRLNPIVRAAARLFSSPSSRSPSRNSPPPSPSPSPRRRLTRPQPTPRRDSDTGPRTYTPSRGYSVYNDSLPAASQPQTPAHLPEARHQSRYHPSYTAPTTRSMGRLRNFLTEHGASTPVRPSDSFHQDSSQRWMYVTDARRTRQRSGSPAGMSDDGFRGLYGGRENGDDEQSWIDGVRARNAEMRNWQTRSDEGRLEDDE</sequence>
<feature type="region of interest" description="Disordered" evidence="1">
    <location>
        <begin position="684"/>
        <end position="745"/>
    </location>
</feature>
<feature type="region of interest" description="Disordered" evidence="1">
    <location>
        <begin position="86"/>
        <end position="113"/>
    </location>
</feature>
<feature type="region of interest" description="Disordered" evidence="1">
    <location>
        <begin position="319"/>
        <end position="427"/>
    </location>
</feature>
<organism evidence="2 3">
    <name type="scientific">Botrytis porri</name>
    <dbReference type="NCBI Taxonomy" id="87229"/>
    <lineage>
        <taxon>Eukaryota</taxon>
        <taxon>Fungi</taxon>
        <taxon>Dikarya</taxon>
        <taxon>Ascomycota</taxon>
        <taxon>Pezizomycotina</taxon>
        <taxon>Leotiomycetes</taxon>
        <taxon>Helotiales</taxon>
        <taxon>Sclerotiniaceae</taxon>
        <taxon>Botrytis</taxon>
    </lineage>
</organism>
<feature type="compositionally biased region" description="Polar residues" evidence="1">
    <location>
        <begin position="240"/>
        <end position="252"/>
    </location>
</feature>
<feature type="compositionally biased region" description="Low complexity" evidence="1">
    <location>
        <begin position="505"/>
        <end position="526"/>
    </location>
</feature>
<feature type="region of interest" description="Disordered" evidence="1">
    <location>
        <begin position="131"/>
        <end position="160"/>
    </location>
</feature>
<feature type="compositionally biased region" description="Low complexity" evidence="1">
    <location>
        <begin position="481"/>
        <end position="491"/>
    </location>
</feature>
<feature type="compositionally biased region" description="Polar residues" evidence="1">
    <location>
        <begin position="492"/>
        <end position="504"/>
    </location>
</feature>
<feature type="compositionally biased region" description="Low complexity" evidence="1">
    <location>
        <begin position="560"/>
        <end position="569"/>
    </location>
</feature>